<dbReference type="OrthoDB" id="18536at2157"/>
<organism evidence="3 4">
    <name type="scientific">Sulfurisphaera ohwakuensis</name>
    <dbReference type="NCBI Taxonomy" id="69656"/>
    <lineage>
        <taxon>Archaea</taxon>
        <taxon>Thermoproteota</taxon>
        <taxon>Thermoprotei</taxon>
        <taxon>Sulfolobales</taxon>
        <taxon>Sulfolobaceae</taxon>
        <taxon>Sulfurisphaera</taxon>
    </lineage>
</organism>
<reference evidence="2 5" key="2">
    <citation type="submission" date="2020-08" db="EMBL/GenBank/DDBJ databases">
        <title>Genomic Encyclopedia of Type Strains, Phase IV (KMG-IV): sequencing the most valuable type-strain genomes for metagenomic binning, comparative biology and taxonomic classification.</title>
        <authorList>
            <person name="Goeker M."/>
        </authorList>
    </citation>
    <scope>NUCLEOTIDE SEQUENCE [LARGE SCALE GENOMIC DNA]</scope>
    <source>
        <strain evidence="2 5">DSM 12421</strain>
    </source>
</reference>
<dbReference type="EMBL" id="JACHFY010000021">
    <property type="protein sequence ID" value="MBB5254690.1"/>
    <property type="molecule type" value="Genomic_DNA"/>
</dbReference>
<accession>A0A650CIH3</accession>
<feature type="domain" description="Methyltransferase type 11" evidence="1">
    <location>
        <begin position="34"/>
        <end position="120"/>
    </location>
</feature>
<dbReference type="Proteomes" id="UP000582213">
    <property type="component" value="Unassembled WGS sequence"/>
</dbReference>
<proteinExistence type="predicted"/>
<dbReference type="AlphaFoldDB" id="A0A650CIH3"/>
<dbReference type="SUPFAM" id="SSF53335">
    <property type="entry name" value="S-adenosyl-L-methionine-dependent methyltransferases"/>
    <property type="match status" value="1"/>
</dbReference>
<dbReference type="PANTHER" id="PTHR43591:SF24">
    <property type="entry name" value="2-METHOXY-6-POLYPRENYL-1,4-BENZOQUINOL METHYLASE, MITOCHONDRIAL"/>
    <property type="match status" value="1"/>
</dbReference>
<reference evidence="3 4" key="1">
    <citation type="submission" date="2019-10" db="EMBL/GenBank/DDBJ databases">
        <title>Genome Sequences from Six Type Strain Members of the Archaeal Family Sulfolobaceae: Acidianus ambivalens, Acidianus infernus, Metallosphaera prunae, Stygiolobus azoricus, Sulfolobus metallicus, and Sulfurisphaera ohwakuensis.</title>
        <authorList>
            <person name="Counts J.A."/>
            <person name="Kelly R.M."/>
        </authorList>
    </citation>
    <scope>NUCLEOTIDE SEQUENCE [LARGE SCALE GENOMIC DNA]</scope>
    <source>
        <strain evidence="3 4">TA-1</strain>
    </source>
</reference>
<keyword evidence="3" id="KW-0808">Transferase</keyword>
<evidence type="ECO:0000259" key="1">
    <source>
        <dbReference type="Pfam" id="PF08241"/>
    </source>
</evidence>
<dbReference type="Pfam" id="PF08241">
    <property type="entry name" value="Methyltransf_11"/>
    <property type="match status" value="1"/>
</dbReference>
<dbReference type="InterPro" id="IPR013216">
    <property type="entry name" value="Methyltransf_11"/>
</dbReference>
<dbReference type="PANTHER" id="PTHR43591">
    <property type="entry name" value="METHYLTRANSFERASE"/>
    <property type="match status" value="1"/>
</dbReference>
<evidence type="ECO:0000313" key="5">
    <source>
        <dbReference type="Proteomes" id="UP000582213"/>
    </source>
</evidence>
<keyword evidence="3" id="KW-0489">Methyltransferase</keyword>
<sequence>MSEKEKVKNAYEHIVHRRKPVPYLSLIKGKIVGDIGCGSGQNCLTLKSRFVICLDIALRQLIEARKKGCDNLVQADMEYLPFRDNTFDSLLYIASLHHLKDPSLALKECYRCLKSEGEVLVTVWLVQPRFFFRRNVFLRSRINNLVVERYYHLYFPWELRRVMTKQGFFPVKTFLYRVNSLLPNNELFYGIKKV</sequence>
<evidence type="ECO:0000313" key="3">
    <source>
        <dbReference type="EMBL" id="QGR17337.1"/>
    </source>
</evidence>
<dbReference type="Gene3D" id="3.40.50.150">
    <property type="entry name" value="Vaccinia Virus protein VP39"/>
    <property type="match status" value="1"/>
</dbReference>
<name>A0A650CIH3_SULOH</name>
<protein>
    <submittedName>
        <fullName evidence="3">Methyltransferase domain-containing protein</fullName>
    </submittedName>
    <submittedName>
        <fullName evidence="2">Ubiquinone/menaquinone biosynthesis C-methylase UbiE</fullName>
    </submittedName>
</protein>
<keyword evidence="4" id="KW-1185">Reference proteome</keyword>
<dbReference type="Proteomes" id="UP000427373">
    <property type="component" value="Chromosome"/>
</dbReference>
<dbReference type="CDD" id="cd02440">
    <property type="entry name" value="AdoMet_MTases"/>
    <property type="match status" value="1"/>
</dbReference>
<dbReference type="GeneID" id="42801403"/>
<keyword evidence="2" id="KW-0830">Ubiquinone</keyword>
<dbReference type="KEGG" id="soh:D1869_09125"/>
<dbReference type="GO" id="GO:0008757">
    <property type="term" value="F:S-adenosylmethionine-dependent methyltransferase activity"/>
    <property type="evidence" value="ECO:0007669"/>
    <property type="project" value="InterPro"/>
</dbReference>
<dbReference type="GO" id="GO:0032259">
    <property type="term" value="P:methylation"/>
    <property type="evidence" value="ECO:0007669"/>
    <property type="project" value="UniProtKB-KW"/>
</dbReference>
<dbReference type="RefSeq" id="WP_156014825.1">
    <property type="nucleotide sequence ID" value="NZ_CP045484.1"/>
</dbReference>
<dbReference type="InterPro" id="IPR029063">
    <property type="entry name" value="SAM-dependent_MTases_sf"/>
</dbReference>
<evidence type="ECO:0000313" key="4">
    <source>
        <dbReference type="Proteomes" id="UP000427373"/>
    </source>
</evidence>
<evidence type="ECO:0000313" key="2">
    <source>
        <dbReference type="EMBL" id="MBB5254690.1"/>
    </source>
</evidence>
<dbReference type="EMBL" id="CP045484">
    <property type="protein sequence ID" value="QGR17337.1"/>
    <property type="molecule type" value="Genomic_DNA"/>
</dbReference>
<gene>
    <name evidence="3" type="ORF">D1869_09125</name>
    <name evidence="2" type="ORF">HNQ62_002464</name>
</gene>